<dbReference type="RefSeq" id="WP_285756907.1">
    <property type="nucleotide sequence ID" value="NZ_BSQG01000001.1"/>
</dbReference>
<evidence type="ECO:0000259" key="1">
    <source>
        <dbReference type="Pfam" id="PF18726"/>
    </source>
</evidence>
<organism evidence="2 3">
    <name type="scientific">Nocardiopsis ansamitocini</name>
    <dbReference type="NCBI Taxonomy" id="1670832"/>
    <lineage>
        <taxon>Bacteria</taxon>
        <taxon>Bacillati</taxon>
        <taxon>Actinomycetota</taxon>
        <taxon>Actinomycetes</taxon>
        <taxon>Streptosporangiales</taxon>
        <taxon>Nocardiopsidaceae</taxon>
        <taxon>Nocardiopsis</taxon>
    </lineage>
</organism>
<feature type="domain" description="SAV-6107-like HEPN" evidence="1">
    <location>
        <begin position="40"/>
        <end position="138"/>
    </location>
</feature>
<name>A0A9W6P2Q8_9ACTN</name>
<proteinExistence type="predicted"/>
<sequence length="150" mass="15535">MSQPAIFSVSDVARRPRRTLVPGVGTALDSARGYLTESADAPTPALRYVNAHLAALRTAAAVLAQRADPGAKQGRARGPRSAWELLPAAAPELHEWALYFAAGAAKRAAAEAGLGPAVTAEQADVLLNDARAFLAVVESLLGCGPLRRTG</sequence>
<evidence type="ECO:0000313" key="3">
    <source>
        <dbReference type="Proteomes" id="UP001165092"/>
    </source>
</evidence>
<dbReference type="Proteomes" id="UP001165092">
    <property type="component" value="Unassembled WGS sequence"/>
</dbReference>
<comment type="caution">
    <text evidence="2">The sequence shown here is derived from an EMBL/GenBank/DDBJ whole genome shotgun (WGS) entry which is preliminary data.</text>
</comment>
<protein>
    <recommendedName>
        <fullName evidence="1">SAV-6107-like HEPN domain-containing protein</fullName>
    </recommendedName>
</protein>
<dbReference type="Pfam" id="PF18726">
    <property type="entry name" value="HEPN_SAV_6107"/>
    <property type="match status" value="1"/>
</dbReference>
<evidence type="ECO:0000313" key="2">
    <source>
        <dbReference type="EMBL" id="GLU46044.1"/>
    </source>
</evidence>
<reference evidence="2" key="1">
    <citation type="submission" date="2023-02" db="EMBL/GenBank/DDBJ databases">
        <title>Nocardiopsis ansamitocini NBRC 112285.</title>
        <authorList>
            <person name="Ichikawa N."/>
            <person name="Sato H."/>
            <person name="Tonouchi N."/>
        </authorList>
    </citation>
    <scope>NUCLEOTIDE SEQUENCE</scope>
    <source>
        <strain evidence="2">NBRC 112285</strain>
    </source>
</reference>
<dbReference type="InterPro" id="IPR040891">
    <property type="entry name" value="HEPN_SAV_6107"/>
</dbReference>
<dbReference type="AlphaFoldDB" id="A0A9W6P2Q8"/>
<keyword evidence="3" id="KW-1185">Reference proteome</keyword>
<gene>
    <name evidence="2" type="ORF">Nans01_03950</name>
</gene>
<dbReference type="EMBL" id="BSQG01000001">
    <property type="protein sequence ID" value="GLU46044.1"/>
    <property type="molecule type" value="Genomic_DNA"/>
</dbReference>
<accession>A0A9W6P2Q8</accession>